<organism evidence="5 6">
    <name type="scientific">Natronomicrosphaera hydrolytica</name>
    <dbReference type="NCBI Taxonomy" id="3242702"/>
    <lineage>
        <taxon>Bacteria</taxon>
        <taxon>Pseudomonadati</taxon>
        <taxon>Planctomycetota</taxon>
        <taxon>Phycisphaerae</taxon>
        <taxon>Phycisphaerales</taxon>
        <taxon>Phycisphaeraceae</taxon>
        <taxon>Natronomicrosphaera</taxon>
    </lineage>
</organism>
<evidence type="ECO:0000256" key="2">
    <source>
        <dbReference type="ARBA" id="ARBA00023125"/>
    </source>
</evidence>
<evidence type="ECO:0000259" key="4">
    <source>
        <dbReference type="PROSITE" id="PS50949"/>
    </source>
</evidence>
<feature type="domain" description="HTH gntR-type" evidence="4">
    <location>
        <begin position="1"/>
        <end position="69"/>
    </location>
</feature>
<protein>
    <submittedName>
        <fullName evidence="5">Substrate-binding domain-containing protein</fullName>
    </submittedName>
</protein>
<dbReference type="PANTHER" id="PTHR44846">
    <property type="entry name" value="MANNOSYL-D-GLYCERATE TRANSPORT/METABOLISM SYSTEM REPRESSOR MNGR-RELATED"/>
    <property type="match status" value="1"/>
</dbReference>
<dbReference type="CDD" id="cd07377">
    <property type="entry name" value="WHTH_GntR"/>
    <property type="match status" value="1"/>
</dbReference>
<gene>
    <name evidence="5" type="ORF">ACERK3_17475</name>
</gene>
<dbReference type="Pfam" id="PF13377">
    <property type="entry name" value="Peripla_BP_3"/>
    <property type="match status" value="1"/>
</dbReference>
<dbReference type="Gene3D" id="3.40.50.2300">
    <property type="match status" value="2"/>
</dbReference>
<evidence type="ECO:0000256" key="3">
    <source>
        <dbReference type="ARBA" id="ARBA00023163"/>
    </source>
</evidence>
<dbReference type="SMART" id="SM00345">
    <property type="entry name" value="HTH_GNTR"/>
    <property type="match status" value="1"/>
</dbReference>
<evidence type="ECO:0000313" key="6">
    <source>
        <dbReference type="Proteomes" id="UP001575105"/>
    </source>
</evidence>
<dbReference type="InterPro" id="IPR036390">
    <property type="entry name" value="WH_DNA-bd_sf"/>
</dbReference>
<dbReference type="SUPFAM" id="SSF46785">
    <property type="entry name" value="Winged helix' DNA-binding domain"/>
    <property type="match status" value="1"/>
</dbReference>
<name>A0ABV4UC43_9BACT</name>
<evidence type="ECO:0000256" key="1">
    <source>
        <dbReference type="ARBA" id="ARBA00023015"/>
    </source>
</evidence>
<keyword evidence="2" id="KW-0238">DNA-binding</keyword>
<dbReference type="InterPro" id="IPR028082">
    <property type="entry name" value="Peripla_BP_I"/>
</dbReference>
<dbReference type="PANTHER" id="PTHR44846:SF1">
    <property type="entry name" value="MANNOSYL-D-GLYCERATE TRANSPORT_METABOLISM SYSTEM REPRESSOR MNGR-RELATED"/>
    <property type="match status" value="1"/>
</dbReference>
<comment type="caution">
    <text evidence="5">The sequence shown here is derived from an EMBL/GenBank/DDBJ whole genome shotgun (WGS) entry which is preliminary data.</text>
</comment>
<reference evidence="5 6" key="1">
    <citation type="submission" date="2024-08" db="EMBL/GenBank/DDBJ databases">
        <title>Whole-genome sequencing of halo(alkali)philic microorganisms from hypersaline lakes.</title>
        <authorList>
            <person name="Sorokin D.Y."/>
            <person name="Merkel A.Y."/>
            <person name="Messina E."/>
            <person name="Yakimov M."/>
        </authorList>
    </citation>
    <scope>NUCLEOTIDE SEQUENCE [LARGE SCALE GENOMIC DNA]</scope>
    <source>
        <strain evidence="5 6">AB-hyl4</strain>
    </source>
</reference>
<sequence length="370" mass="40527">MTKQAEIIGDIQKKIASGAYTPGRPLPTQKALSSQYGVAVGTVRHALGSLVNQGLLKSRRGSGTIVSPDVKVTGPAPSAGRRQLGLLVPDSRAALFVRSYVLAIQRLLLQDPNLEISLRFTQNQTKESILQWAKPLCGILAQDTVSLDLLNHLRATGKPVMVMGHLLSGGCPSWAGQVCIDVDQHVRMCVQFAYSLAHRRCLLIRESGSYYMDSVGRAFHREAQKIGADLQHDELIVDRSDHGDELLMYLAAAECPPSIVIVEGGFQACRNLYALERNGWRVPEQISVLAINGVPEPWLCTPDLSRVEMPTEQWAIRLVEAMYEMLDKGTIIRAEVAPSLVWGKTCERFHGDQPNAASKAESNGVSPRSN</sequence>
<dbReference type="PROSITE" id="PS50949">
    <property type="entry name" value="HTH_GNTR"/>
    <property type="match status" value="1"/>
</dbReference>
<keyword evidence="3" id="KW-0804">Transcription</keyword>
<accession>A0ABV4UC43</accession>
<dbReference type="Proteomes" id="UP001575105">
    <property type="component" value="Unassembled WGS sequence"/>
</dbReference>
<evidence type="ECO:0000313" key="5">
    <source>
        <dbReference type="EMBL" id="MFA9480068.1"/>
    </source>
</evidence>
<dbReference type="InterPro" id="IPR000524">
    <property type="entry name" value="Tscrpt_reg_HTH_GntR"/>
</dbReference>
<keyword evidence="1" id="KW-0805">Transcription regulation</keyword>
<dbReference type="InterPro" id="IPR050679">
    <property type="entry name" value="Bact_HTH_transcr_reg"/>
</dbReference>
<dbReference type="SUPFAM" id="SSF53822">
    <property type="entry name" value="Periplasmic binding protein-like I"/>
    <property type="match status" value="1"/>
</dbReference>
<keyword evidence="6" id="KW-1185">Reference proteome</keyword>
<dbReference type="EMBL" id="JBGUBD010000015">
    <property type="protein sequence ID" value="MFA9480068.1"/>
    <property type="molecule type" value="Genomic_DNA"/>
</dbReference>
<dbReference type="InterPro" id="IPR046335">
    <property type="entry name" value="LacI/GalR-like_sensor"/>
</dbReference>
<dbReference type="InterPro" id="IPR036388">
    <property type="entry name" value="WH-like_DNA-bd_sf"/>
</dbReference>
<dbReference type="RefSeq" id="WP_425346993.1">
    <property type="nucleotide sequence ID" value="NZ_JBGUBD010000015.1"/>
</dbReference>
<proteinExistence type="predicted"/>
<dbReference type="Pfam" id="PF00392">
    <property type="entry name" value="GntR"/>
    <property type="match status" value="1"/>
</dbReference>
<dbReference type="Gene3D" id="1.10.10.10">
    <property type="entry name" value="Winged helix-like DNA-binding domain superfamily/Winged helix DNA-binding domain"/>
    <property type="match status" value="1"/>
</dbReference>